<protein>
    <submittedName>
        <fullName evidence="1">Uncharacterized protein</fullName>
    </submittedName>
</protein>
<reference evidence="1 2" key="1">
    <citation type="journal article" date="2015" name="Genome Biol.">
        <title>Comparative genomics of Steinernema reveals deeply conserved gene regulatory networks.</title>
        <authorList>
            <person name="Dillman A.R."/>
            <person name="Macchietto M."/>
            <person name="Porter C.F."/>
            <person name="Rogers A."/>
            <person name="Williams B."/>
            <person name="Antoshechkin I."/>
            <person name="Lee M.M."/>
            <person name="Goodwin Z."/>
            <person name="Lu X."/>
            <person name="Lewis E.E."/>
            <person name="Goodrich-Blair H."/>
            <person name="Stock S.P."/>
            <person name="Adams B.J."/>
            <person name="Sternberg P.W."/>
            <person name="Mortazavi A."/>
        </authorList>
    </citation>
    <scope>NUCLEOTIDE SEQUENCE [LARGE SCALE GENOMIC DNA]</scope>
    <source>
        <strain evidence="1 2">ALL</strain>
    </source>
</reference>
<dbReference type="AlphaFoldDB" id="A0A4V6A6N4"/>
<sequence length="71" mass="7902">MIEITALASTSWSGATRQRTDRQEICGFMLKDSSPNRSCAFGKHFTPQPNTLILFKKRSHSGIIYLKGSIA</sequence>
<reference evidence="1 2" key="2">
    <citation type="journal article" date="2019" name="G3 (Bethesda)">
        <title>Hybrid Assembly of the Genome of the Entomopathogenic Nematode Steinernema carpocapsae Identifies the X-Chromosome.</title>
        <authorList>
            <person name="Serra L."/>
            <person name="Macchietto M."/>
            <person name="Macias-Munoz A."/>
            <person name="McGill C.J."/>
            <person name="Rodriguez I.M."/>
            <person name="Rodriguez B."/>
            <person name="Murad R."/>
            <person name="Mortazavi A."/>
        </authorList>
    </citation>
    <scope>NUCLEOTIDE SEQUENCE [LARGE SCALE GENOMIC DNA]</scope>
    <source>
        <strain evidence="1 2">ALL</strain>
    </source>
</reference>
<dbReference type="Proteomes" id="UP000298663">
    <property type="component" value="Unassembled WGS sequence"/>
</dbReference>
<evidence type="ECO:0000313" key="1">
    <source>
        <dbReference type="EMBL" id="TKR95315.1"/>
    </source>
</evidence>
<dbReference type="EMBL" id="AZBU02000002">
    <property type="protein sequence ID" value="TKR95315.1"/>
    <property type="molecule type" value="Genomic_DNA"/>
</dbReference>
<name>A0A4V6A6N4_STECR</name>
<proteinExistence type="predicted"/>
<evidence type="ECO:0000313" key="2">
    <source>
        <dbReference type="Proteomes" id="UP000298663"/>
    </source>
</evidence>
<keyword evidence="2" id="KW-1185">Reference proteome</keyword>
<accession>A0A4V6A6N4</accession>
<organism evidence="1 2">
    <name type="scientific">Steinernema carpocapsae</name>
    <name type="common">Entomopathogenic nematode</name>
    <dbReference type="NCBI Taxonomy" id="34508"/>
    <lineage>
        <taxon>Eukaryota</taxon>
        <taxon>Metazoa</taxon>
        <taxon>Ecdysozoa</taxon>
        <taxon>Nematoda</taxon>
        <taxon>Chromadorea</taxon>
        <taxon>Rhabditida</taxon>
        <taxon>Tylenchina</taxon>
        <taxon>Panagrolaimomorpha</taxon>
        <taxon>Strongyloidoidea</taxon>
        <taxon>Steinernematidae</taxon>
        <taxon>Steinernema</taxon>
    </lineage>
</organism>
<gene>
    <name evidence="1" type="ORF">L596_009501</name>
</gene>
<comment type="caution">
    <text evidence="1">The sequence shown here is derived from an EMBL/GenBank/DDBJ whole genome shotgun (WGS) entry which is preliminary data.</text>
</comment>